<dbReference type="Proteomes" id="UP000466388">
    <property type="component" value="Unassembled WGS sequence"/>
</dbReference>
<dbReference type="InterPro" id="IPR009620">
    <property type="entry name" value="UPF0236"/>
</dbReference>
<proteinExistence type="inferred from homology"/>
<organism evidence="2 3">
    <name type="scientific">Secundilactobacillus folii</name>
    <dbReference type="NCBI Taxonomy" id="2678357"/>
    <lineage>
        <taxon>Bacteria</taxon>
        <taxon>Bacillati</taxon>
        <taxon>Bacillota</taxon>
        <taxon>Bacilli</taxon>
        <taxon>Lactobacillales</taxon>
        <taxon>Lactobacillaceae</taxon>
        <taxon>Secundilactobacillus</taxon>
    </lineage>
</organism>
<name>A0A7X2XWY5_9LACO</name>
<keyword evidence="3" id="KW-1185">Reference proteome</keyword>
<protein>
    <submittedName>
        <fullName evidence="2">Uncharacterized protein</fullName>
    </submittedName>
</protein>
<evidence type="ECO:0000256" key="1">
    <source>
        <dbReference type="ARBA" id="ARBA00006539"/>
    </source>
</evidence>
<dbReference type="Pfam" id="PF06782">
    <property type="entry name" value="UPF0236"/>
    <property type="match status" value="1"/>
</dbReference>
<evidence type="ECO:0000313" key="3">
    <source>
        <dbReference type="Proteomes" id="UP000466388"/>
    </source>
</evidence>
<comment type="caution">
    <text evidence="2">The sequence shown here is derived from an EMBL/GenBank/DDBJ whole genome shotgun (WGS) entry which is preliminary data.</text>
</comment>
<comment type="similarity">
    <text evidence="1">Belongs to the UPF0236 family.</text>
</comment>
<dbReference type="EMBL" id="WNJO01000018">
    <property type="protein sequence ID" value="MTV83141.1"/>
    <property type="molecule type" value="Genomic_DNA"/>
</dbReference>
<accession>A0A7X2XWY5</accession>
<dbReference type="AlphaFoldDB" id="A0A7X2XWY5"/>
<sequence length="104" mass="12132">MNQIIQEILDSGAKSLLDYVEQLVKQQIDLDGFIEQLVAQAKTMLKQVATTALEEIDTHLMVPMKHAHWQVHDLRPRKVVTEIGELQINRRYYVSNQERCYPLD</sequence>
<evidence type="ECO:0000313" key="2">
    <source>
        <dbReference type="EMBL" id="MTV83141.1"/>
    </source>
</evidence>
<reference evidence="2 3" key="1">
    <citation type="submission" date="2019-11" db="EMBL/GenBank/DDBJ databases">
        <title>Lactobacillus sp. nov. CRM56-3, isolated from fermented tea leaves.</title>
        <authorList>
            <person name="Phuengjayaem S."/>
            <person name="Tanasupawat S."/>
        </authorList>
    </citation>
    <scope>NUCLEOTIDE SEQUENCE [LARGE SCALE GENOMIC DNA]</scope>
    <source>
        <strain evidence="2 3">CRM56-3</strain>
    </source>
</reference>
<gene>
    <name evidence="2" type="ORF">GM612_10985</name>
</gene>